<comment type="caution">
    <text evidence="3">The sequence shown here is derived from an EMBL/GenBank/DDBJ whole genome shotgun (WGS) entry which is preliminary data.</text>
</comment>
<dbReference type="RefSeq" id="WP_187967391.1">
    <property type="nucleotide sequence ID" value="NZ_JACVDC010000100.1"/>
</dbReference>
<reference evidence="3 4" key="1">
    <citation type="submission" date="2020-09" db="EMBL/GenBank/DDBJ databases">
        <title>Sinomicrobium weinanense sp. nov., a halophilic bacteria isolated from saline-alkali soil.</title>
        <authorList>
            <person name="Wu P."/>
            <person name="Ren H."/>
            <person name="Mei Y."/>
            <person name="Liang Y."/>
            <person name="Chen Z."/>
        </authorList>
    </citation>
    <scope>NUCLEOTIDE SEQUENCE [LARGE SCALE GENOMIC DNA]</scope>
    <source>
        <strain evidence="3 4">FJxs</strain>
    </source>
</reference>
<dbReference type="Proteomes" id="UP000653730">
    <property type="component" value="Unassembled WGS sequence"/>
</dbReference>
<keyword evidence="4" id="KW-1185">Reference proteome</keyword>
<evidence type="ECO:0000256" key="1">
    <source>
        <dbReference type="SAM" id="Phobius"/>
    </source>
</evidence>
<dbReference type="Pfam" id="PF17032">
    <property type="entry name" value="Zn_ribbon_15"/>
    <property type="match status" value="1"/>
</dbReference>
<dbReference type="InterPro" id="IPR031493">
    <property type="entry name" value="Zinc_ribbon_15"/>
</dbReference>
<keyword evidence="1" id="KW-0812">Transmembrane</keyword>
<feature type="domain" description="Zinc-ribbon 15" evidence="2">
    <location>
        <begin position="22"/>
        <end position="70"/>
    </location>
</feature>
<dbReference type="AlphaFoldDB" id="A0A926Q5K7"/>
<proteinExistence type="predicted"/>
<protein>
    <submittedName>
        <fullName evidence="3">Zinc-ribbon domain-containing protein</fullName>
    </submittedName>
</protein>
<feature type="transmembrane region" description="Helical" evidence="1">
    <location>
        <begin position="92"/>
        <end position="119"/>
    </location>
</feature>
<evidence type="ECO:0000313" key="3">
    <source>
        <dbReference type="EMBL" id="MBC9798266.1"/>
    </source>
</evidence>
<evidence type="ECO:0000259" key="2">
    <source>
        <dbReference type="Pfam" id="PF17032"/>
    </source>
</evidence>
<gene>
    <name evidence="3" type="ORF">IBL28_20020</name>
</gene>
<dbReference type="EMBL" id="JACVDC010000100">
    <property type="protein sequence ID" value="MBC9798266.1"/>
    <property type="molecule type" value="Genomic_DNA"/>
</dbReference>
<keyword evidence="1" id="KW-1133">Transmembrane helix</keyword>
<name>A0A926Q5K7_9FLAO</name>
<organism evidence="3 4">
    <name type="scientific">Sinomicrobium weinanense</name>
    <dbReference type="NCBI Taxonomy" id="2842200"/>
    <lineage>
        <taxon>Bacteria</taxon>
        <taxon>Pseudomonadati</taxon>
        <taxon>Bacteroidota</taxon>
        <taxon>Flavobacteriia</taxon>
        <taxon>Flavobacteriales</taxon>
        <taxon>Flavobacteriaceae</taxon>
        <taxon>Sinomicrobium</taxon>
    </lineage>
</organism>
<accession>A0A926Q5K7</accession>
<sequence length="272" mass="30432">MLLFFGTRASKIKARPIGSPTECPYCQSKDSFVATTFGRYFHLFWIPLFPLYKTTILECSHCKRTYAEHELPPDLKQALLKSNRLDPPKRPLWHGFGCLVMAAIGLVIVVISIGSAVFWSNNDVDEVIDGRKLRLQDDIEKTTAQPDSITDPVSFHLKNCIDHSIDGIDTDKIRYYSRSKGNRLLVLLKVNDLKKTKAGSRKEIVFAVEDCLDSSPATGGHQVYIGVDGKWNMVLVKTPGGESLDGRFAETSLLLPFYGAKPVIKQDSVQKQ</sequence>
<keyword evidence="1" id="KW-0472">Membrane</keyword>
<evidence type="ECO:0000313" key="4">
    <source>
        <dbReference type="Proteomes" id="UP000653730"/>
    </source>
</evidence>